<dbReference type="InterPro" id="IPR036047">
    <property type="entry name" value="F-box-like_dom_sf"/>
</dbReference>
<sequence>MEGTDEISKLPEPILDHILSFLVIKDAAKTSTLSKFWNSVWTNLSCLDFGDNYLHKSKNIVDQILSHRLNQKISIKRFKANLPIYLSKAVDDWIKVLVTCNIKELFLDIGVYTYNKSPEAIFAAKSLNVLSLRGFKLELPCDSIKFYFLRELYLEDSSLDAQFLQALCAICSDLEVLSLKRFSGLISLQVAGTFPKLRTVKLQTCPPKFRKVDLVAPNVENLYISSFGLDLHLIEITACKSLTRLKLIAVAVNDKWLKNLLPNLPNLEVLYLEHCLSLKIVKISSCRVKVLKVVACYHLIAVDLDDAPNLLRFSYDIHHGKKGLVGYFDPSPIFKLKASRLLEVEIKLIPDPEALDTRWYSKLTESLGNFNNSTAITLRCDYDQVIVIPKDMRENFLPPLYGTKRMQIKIMDRTNYSIVDVVDSLLWIFPQLDTLSVDKGQSLQSLIKLDSLKEETPVDQMNQSTNLEEAPVEAEEDGEKEEKVIKELRKIQKQNFITQCLLSAMLVFTLTWQLSEVSLILKMKDGLNHPFRSIGSMFTSWIKGPTPVKLNGREGDLNDSAKQLKHQVEAMSLSKLKVPEFPHMELPHMELPSLDFIHEDD</sequence>
<protein>
    <recommendedName>
        <fullName evidence="2">F-box domain-containing protein</fullName>
    </recommendedName>
</protein>
<dbReference type="InterPro" id="IPR055411">
    <property type="entry name" value="LRR_FXL15/At3g58940/PEG3-like"/>
</dbReference>
<gene>
    <name evidence="3" type="ORF">CQW23_15234</name>
</gene>
<dbReference type="PROSITE" id="PS50181">
    <property type="entry name" value="FBOX"/>
    <property type="match status" value="1"/>
</dbReference>
<evidence type="ECO:0000313" key="4">
    <source>
        <dbReference type="Proteomes" id="UP000224567"/>
    </source>
</evidence>
<dbReference type="PANTHER" id="PTHR35280:SF1">
    <property type="entry name" value="F17L21.9"/>
    <property type="match status" value="1"/>
</dbReference>
<dbReference type="InterPro" id="IPR001810">
    <property type="entry name" value="F-box_dom"/>
</dbReference>
<dbReference type="CDD" id="cd22160">
    <property type="entry name" value="F-box_AtFBL13-like"/>
    <property type="match status" value="1"/>
</dbReference>
<dbReference type="PANTHER" id="PTHR35280">
    <property type="entry name" value="F17L21.9"/>
    <property type="match status" value="1"/>
</dbReference>
<dbReference type="Pfam" id="PF23622">
    <property type="entry name" value="LRR_At1g61320_AtMIF1"/>
    <property type="match status" value="1"/>
</dbReference>
<proteinExistence type="predicted"/>
<feature type="domain" description="F-box" evidence="2">
    <location>
        <begin position="4"/>
        <end position="57"/>
    </location>
</feature>
<feature type="compositionally biased region" description="Acidic residues" evidence="1">
    <location>
        <begin position="470"/>
        <end position="479"/>
    </location>
</feature>
<organism evidence="3 4">
    <name type="scientific">Capsicum baccatum</name>
    <name type="common">Peruvian pepper</name>
    <dbReference type="NCBI Taxonomy" id="33114"/>
    <lineage>
        <taxon>Eukaryota</taxon>
        <taxon>Viridiplantae</taxon>
        <taxon>Streptophyta</taxon>
        <taxon>Embryophyta</taxon>
        <taxon>Tracheophyta</taxon>
        <taxon>Spermatophyta</taxon>
        <taxon>Magnoliopsida</taxon>
        <taxon>eudicotyledons</taxon>
        <taxon>Gunneridae</taxon>
        <taxon>Pentapetalae</taxon>
        <taxon>asterids</taxon>
        <taxon>lamiids</taxon>
        <taxon>Solanales</taxon>
        <taxon>Solanaceae</taxon>
        <taxon>Solanoideae</taxon>
        <taxon>Capsiceae</taxon>
        <taxon>Capsicum</taxon>
    </lineage>
</organism>
<name>A0A2G2WLG2_CAPBA</name>
<dbReference type="Proteomes" id="UP000224567">
    <property type="component" value="Unassembled WGS sequence"/>
</dbReference>
<dbReference type="Gene3D" id="3.80.10.10">
    <property type="entry name" value="Ribonuclease Inhibitor"/>
    <property type="match status" value="1"/>
</dbReference>
<dbReference type="SUPFAM" id="SSF52047">
    <property type="entry name" value="RNI-like"/>
    <property type="match status" value="1"/>
</dbReference>
<comment type="caution">
    <text evidence="3">The sequence shown here is derived from an EMBL/GenBank/DDBJ whole genome shotgun (WGS) entry which is preliminary data.</text>
</comment>
<dbReference type="AlphaFoldDB" id="A0A2G2WLG2"/>
<reference evidence="3 4" key="1">
    <citation type="journal article" date="2017" name="Genome Biol.">
        <title>New reference genome sequences of hot pepper reveal the massive evolution of plant disease-resistance genes by retroduplication.</title>
        <authorList>
            <person name="Kim S."/>
            <person name="Park J."/>
            <person name="Yeom S.I."/>
            <person name="Kim Y.M."/>
            <person name="Seo E."/>
            <person name="Kim K.T."/>
            <person name="Kim M.S."/>
            <person name="Lee J.M."/>
            <person name="Cheong K."/>
            <person name="Shin H.S."/>
            <person name="Kim S.B."/>
            <person name="Han K."/>
            <person name="Lee J."/>
            <person name="Park M."/>
            <person name="Lee H.A."/>
            <person name="Lee H.Y."/>
            <person name="Lee Y."/>
            <person name="Oh S."/>
            <person name="Lee J.H."/>
            <person name="Choi E."/>
            <person name="Choi E."/>
            <person name="Lee S.E."/>
            <person name="Jeon J."/>
            <person name="Kim H."/>
            <person name="Choi G."/>
            <person name="Song H."/>
            <person name="Lee J."/>
            <person name="Lee S.C."/>
            <person name="Kwon J.K."/>
            <person name="Lee H.Y."/>
            <person name="Koo N."/>
            <person name="Hong Y."/>
            <person name="Kim R.W."/>
            <person name="Kang W.H."/>
            <person name="Huh J.H."/>
            <person name="Kang B.C."/>
            <person name="Yang T.J."/>
            <person name="Lee Y.H."/>
            <person name="Bennetzen J.L."/>
            <person name="Choi D."/>
        </authorList>
    </citation>
    <scope>NUCLEOTIDE SEQUENCE [LARGE SCALE GENOMIC DNA]</scope>
    <source>
        <strain evidence="4">cv. PBC81</strain>
    </source>
</reference>
<accession>A0A2G2WLG2</accession>
<dbReference type="InterPro" id="IPR053781">
    <property type="entry name" value="F-box_AtFBL13-like"/>
</dbReference>
<dbReference type="OrthoDB" id="782808at2759"/>
<evidence type="ECO:0000313" key="3">
    <source>
        <dbReference type="EMBL" id="PHT46076.1"/>
    </source>
</evidence>
<dbReference type="InterPro" id="IPR055357">
    <property type="entry name" value="LRR_At1g61320_AtMIF1"/>
</dbReference>
<dbReference type="EMBL" id="MLFT02000006">
    <property type="protein sequence ID" value="PHT46076.1"/>
    <property type="molecule type" value="Genomic_DNA"/>
</dbReference>
<dbReference type="SUPFAM" id="SSF81383">
    <property type="entry name" value="F-box domain"/>
    <property type="match status" value="1"/>
</dbReference>
<reference evidence="4" key="2">
    <citation type="journal article" date="2017" name="J. Anim. Genet.">
        <title>Multiple reference genome sequences of hot pepper reveal the massive evolution of plant disease resistance genes by retroduplication.</title>
        <authorList>
            <person name="Kim S."/>
            <person name="Park J."/>
            <person name="Yeom S.-I."/>
            <person name="Kim Y.-M."/>
            <person name="Seo E."/>
            <person name="Kim K.-T."/>
            <person name="Kim M.-S."/>
            <person name="Lee J.M."/>
            <person name="Cheong K."/>
            <person name="Shin H.-S."/>
            <person name="Kim S.-B."/>
            <person name="Han K."/>
            <person name="Lee J."/>
            <person name="Park M."/>
            <person name="Lee H.-A."/>
            <person name="Lee H.-Y."/>
            <person name="Lee Y."/>
            <person name="Oh S."/>
            <person name="Lee J.H."/>
            <person name="Choi E."/>
            <person name="Choi E."/>
            <person name="Lee S.E."/>
            <person name="Jeon J."/>
            <person name="Kim H."/>
            <person name="Choi G."/>
            <person name="Song H."/>
            <person name="Lee J."/>
            <person name="Lee S.-C."/>
            <person name="Kwon J.-K."/>
            <person name="Lee H.-Y."/>
            <person name="Koo N."/>
            <person name="Hong Y."/>
            <person name="Kim R.W."/>
            <person name="Kang W.-H."/>
            <person name="Huh J.H."/>
            <person name="Kang B.-C."/>
            <person name="Yang T.-J."/>
            <person name="Lee Y.-H."/>
            <person name="Bennetzen J.L."/>
            <person name="Choi D."/>
        </authorList>
    </citation>
    <scope>NUCLEOTIDE SEQUENCE [LARGE SCALE GENOMIC DNA]</scope>
    <source>
        <strain evidence="4">cv. PBC81</strain>
    </source>
</reference>
<dbReference type="InterPro" id="IPR032675">
    <property type="entry name" value="LRR_dom_sf"/>
</dbReference>
<evidence type="ECO:0000259" key="2">
    <source>
        <dbReference type="PROSITE" id="PS50181"/>
    </source>
</evidence>
<feature type="region of interest" description="Disordered" evidence="1">
    <location>
        <begin position="457"/>
        <end position="479"/>
    </location>
</feature>
<dbReference type="Pfam" id="PF24758">
    <property type="entry name" value="LRR_At5g56370"/>
    <property type="match status" value="1"/>
</dbReference>
<dbReference type="Pfam" id="PF00646">
    <property type="entry name" value="F-box"/>
    <property type="match status" value="1"/>
</dbReference>
<keyword evidence="4" id="KW-1185">Reference proteome</keyword>
<evidence type="ECO:0000256" key="1">
    <source>
        <dbReference type="SAM" id="MobiDB-lite"/>
    </source>
</evidence>